<dbReference type="Pfam" id="PF06808">
    <property type="entry name" value="DctM"/>
    <property type="match status" value="1"/>
</dbReference>
<feature type="transmembrane region" description="Helical" evidence="2">
    <location>
        <begin position="115"/>
        <end position="139"/>
    </location>
</feature>
<feature type="transmembrane region" description="Helical" evidence="2">
    <location>
        <begin position="151"/>
        <end position="184"/>
    </location>
</feature>
<feature type="transmembrane region" description="Helical" evidence="2">
    <location>
        <begin position="35"/>
        <end position="54"/>
    </location>
</feature>
<dbReference type="PANTHER" id="PTHR43849:SF2">
    <property type="entry name" value="BLL3936 PROTEIN"/>
    <property type="match status" value="1"/>
</dbReference>
<keyword evidence="2" id="KW-0472">Membrane</keyword>
<dbReference type="GO" id="GO:0005886">
    <property type="term" value="C:plasma membrane"/>
    <property type="evidence" value="ECO:0007669"/>
    <property type="project" value="UniProtKB-SubCell"/>
</dbReference>
<dbReference type="HOGENOM" id="CLU_007041_3_1_5"/>
<dbReference type="PANTHER" id="PTHR43849">
    <property type="entry name" value="BLL3936 PROTEIN"/>
    <property type="match status" value="1"/>
</dbReference>
<feature type="transmembrane region" description="Helical" evidence="2">
    <location>
        <begin position="60"/>
        <end position="83"/>
    </location>
</feature>
<sequence length="611" mass="63294">MKILPTFAIGVSVALVLFSLYTAAFGVLPDVMQRGIHLSLAMILVYVHAASASYENGNRLRVFVLLGLAILGLCAAGYQVVFYDAVVSRYGAMTDAEIVIATVAVIVLLDATRRTIGWSMVVLALVFLAYAFWGNLLWSDIAHRGYDLKRVLAQVFLGADGIFGTPLGVSATFVVLIVILGALLEATGASGVLMDIAVAMTGRSRGGPAKAAVVGSSLMGMISGTAVANVLTTGTISIPLMKRSGYKAHVAGAIEAVASTGGQLMPPIMGAAAFLMADIIETPYTDIARAAIIPAALFYLAVFSAVHLEAVKSGLKPMDSSEIPSAKKSLIESGHVLLAIPAFVSFLMVGYSVMFSSLWAIYVLVALSCLRRGTWLTPRKLLSVCKATGEAVLPVAMATATAGIIIAVVTLTGIGLKFSSLIVTLSGGSLFLALVLTMLSSLILGMGLPTAAAYILVATLAAPALVNLGVDLLAAHMFVFYSAMLSAITPPVALAAFAAAAISGENPMRIAVVSVKFGIVAFVIPYFFVLDIRLLGIGDFSTLIIPVGTAGIGAMALAGAAQGWFAGALGWVLRIALFAGAMMLIFPGMITNIAGLVALAAIYAFQKFAKP</sequence>
<dbReference type="AlphaFoldDB" id="M9RS64"/>
<feature type="transmembrane region" description="Helical" evidence="2">
    <location>
        <begin position="391"/>
        <end position="415"/>
    </location>
</feature>
<dbReference type="InterPro" id="IPR011853">
    <property type="entry name" value="TRAP_DctM-Dct_fused"/>
</dbReference>
<evidence type="ECO:0000259" key="3">
    <source>
        <dbReference type="Pfam" id="PF06808"/>
    </source>
</evidence>
<dbReference type="GO" id="GO:0022857">
    <property type="term" value="F:transmembrane transporter activity"/>
    <property type="evidence" value="ECO:0007669"/>
    <property type="project" value="UniProtKB-UniRule"/>
</dbReference>
<feature type="transmembrane region" description="Helical" evidence="2">
    <location>
        <begin position="287"/>
        <end position="308"/>
    </location>
</feature>
<organism evidence="4 5">
    <name type="scientific">Octadecabacter arcticus 238</name>
    <dbReference type="NCBI Taxonomy" id="391616"/>
    <lineage>
        <taxon>Bacteria</taxon>
        <taxon>Pseudomonadati</taxon>
        <taxon>Pseudomonadota</taxon>
        <taxon>Alphaproteobacteria</taxon>
        <taxon>Rhodobacterales</taxon>
        <taxon>Roseobacteraceae</taxon>
        <taxon>Octadecabacter</taxon>
    </lineage>
</organism>
<dbReference type="EMBL" id="CP003742">
    <property type="protein sequence ID" value="AGI74588.1"/>
    <property type="molecule type" value="Genomic_DNA"/>
</dbReference>
<keyword evidence="5" id="KW-1185">Reference proteome</keyword>
<comment type="function">
    <text evidence="1">Part of the tripartite ATP-independent periplasmic (TRAP) transport system.</text>
</comment>
<evidence type="ECO:0000313" key="5">
    <source>
        <dbReference type="Proteomes" id="UP000004688"/>
    </source>
</evidence>
<dbReference type="Proteomes" id="UP000004688">
    <property type="component" value="Chromosome"/>
</dbReference>
<evidence type="ECO:0000256" key="1">
    <source>
        <dbReference type="RuleBase" id="RU369079"/>
    </source>
</evidence>
<dbReference type="eggNOG" id="COG4666">
    <property type="taxonomic scope" value="Bacteria"/>
</dbReference>
<feature type="transmembrane region" description="Helical" evidence="2">
    <location>
        <begin position="90"/>
        <end position="109"/>
    </location>
</feature>
<dbReference type="NCBIfam" id="TIGR02123">
    <property type="entry name" value="TRAP_fused"/>
    <property type="match status" value="1"/>
</dbReference>
<feature type="transmembrane region" description="Helical" evidence="2">
    <location>
        <begin position="253"/>
        <end position="275"/>
    </location>
</feature>
<name>M9RS64_9RHOB</name>
<feature type="transmembrane region" description="Helical" evidence="2">
    <location>
        <begin position="421"/>
        <end position="444"/>
    </location>
</feature>
<dbReference type="RefSeq" id="WP_015497506.1">
    <property type="nucleotide sequence ID" value="NC_020908.1"/>
</dbReference>
<keyword evidence="1" id="KW-1003">Cell membrane</keyword>
<feature type="transmembrane region" description="Helical" evidence="2">
    <location>
        <begin position="476"/>
        <end position="498"/>
    </location>
</feature>
<dbReference type="InterPro" id="IPR010656">
    <property type="entry name" value="DctM"/>
</dbReference>
<accession>M9RS64</accession>
<dbReference type="STRING" id="391616.OA238_c47510"/>
<reference evidence="4 5" key="1">
    <citation type="journal article" date="2013" name="PLoS ONE">
        <title>Poles Apart: Arctic and Antarctic Octadecabacter strains Share High Genome Plasticity and a New Type of Xanthorhodopsin.</title>
        <authorList>
            <person name="Vollmers J."/>
            <person name="Voget S."/>
            <person name="Dietrich S."/>
            <person name="Gollnow K."/>
            <person name="Smits M."/>
            <person name="Meyer K."/>
            <person name="Brinkhoff T."/>
            <person name="Simon M."/>
            <person name="Daniel R."/>
        </authorList>
    </citation>
    <scope>NUCLEOTIDE SEQUENCE [LARGE SCALE GENOMIC DNA]</scope>
    <source>
        <strain evidence="4 5">238</strain>
    </source>
</reference>
<dbReference type="KEGG" id="oar:OA238_c47510"/>
<feature type="transmembrane region" description="Helical" evidence="2">
    <location>
        <begin position="572"/>
        <end position="605"/>
    </location>
</feature>
<keyword evidence="2" id="KW-0812">Transmembrane</keyword>
<keyword evidence="2" id="KW-1133">Transmembrane helix</keyword>
<evidence type="ECO:0000313" key="4">
    <source>
        <dbReference type="EMBL" id="AGI74588.1"/>
    </source>
</evidence>
<gene>
    <name evidence="4" type="ORF">OA238_c47510</name>
</gene>
<feature type="transmembrane region" description="Helical" evidence="2">
    <location>
        <begin position="6"/>
        <end position="28"/>
    </location>
</feature>
<feature type="domain" description="TRAP C4-dicarboxylate transport system permease DctM subunit" evidence="3">
    <location>
        <begin position="104"/>
        <end position="537"/>
    </location>
</feature>
<evidence type="ECO:0000256" key="2">
    <source>
        <dbReference type="SAM" id="Phobius"/>
    </source>
</evidence>
<feature type="transmembrane region" description="Helical" evidence="2">
    <location>
        <begin position="451"/>
        <end position="470"/>
    </location>
</feature>
<feature type="transmembrane region" description="Helical" evidence="2">
    <location>
        <begin position="353"/>
        <end position="370"/>
    </location>
</feature>
<feature type="transmembrane region" description="Helical" evidence="2">
    <location>
        <begin position="510"/>
        <end position="528"/>
    </location>
</feature>
<feature type="transmembrane region" description="Helical" evidence="2">
    <location>
        <begin position="218"/>
        <end position="241"/>
    </location>
</feature>
<keyword evidence="1" id="KW-0813">Transport</keyword>
<protein>
    <submittedName>
        <fullName evidence="4">TRAP transporter4TM/12TM permease fusion protein</fullName>
    </submittedName>
</protein>
<comment type="subcellular location">
    <subcellularLocation>
        <location evidence="1">Cell inner membrane</location>
        <topology evidence="1">Multi-pass membrane protein</topology>
    </subcellularLocation>
</comment>
<keyword evidence="1" id="KW-0997">Cell inner membrane</keyword>
<proteinExistence type="predicted"/>